<evidence type="ECO:0000313" key="2">
    <source>
        <dbReference type="EMBL" id="QUW02045.1"/>
    </source>
</evidence>
<gene>
    <name evidence="2" type="ORF">J8C06_06635</name>
</gene>
<evidence type="ECO:0000256" key="1">
    <source>
        <dbReference type="SAM" id="Phobius"/>
    </source>
</evidence>
<keyword evidence="1" id="KW-0812">Transmembrane</keyword>
<proteinExistence type="predicted"/>
<organism evidence="2 3">
    <name type="scientific">Chloracidobacterium validum</name>
    <dbReference type="NCBI Taxonomy" id="2821543"/>
    <lineage>
        <taxon>Bacteria</taxon>
        <taxon>Pseudomonadati</taxon>
        <taxon>Acidobacteriota</taxon>
        <taxon>Terriglobia</taxon>
        <taxon>Terriglobales</taxon>
        <taxon>Acidobacteriaceae</taxon>
        <taxon>Chloracidobacterium</taxon>
    </lineage>
</organism>
<evidence type="ECO:0000313" key="3">
    <source>
        <dbReference type="Proteomes" id="UP000676506"/>
    </source>
</evidence>
<dbReference type="RefSeq" id="WP_211427936.1">
    <property type="nucleotide sequence ID" value="NZ_CP072648.1"/>
</dbReference>
<keyword evidence="1" id="KW-1133">Transmembrane helix</keyword>
<keyword evidence="3" id="KW-1185">Reference proteome</keyword>
<accession>A0ABX8B921</accession>
<dbReference type="EMBL" id="CP072648">
    <property type="protein sequence ID" value="QUW02045.1"/>
    <property type="molecule type" value="Genomic_DNA"/>
</dbReference>
<sequence length="117" mass="13407">MPDSPHPDAEVPEPKDPVSFTAKRQLVFPDTVARDNQVRSRIPLVTEAPVFEFEEVPPQAQPTLRLPRRWRMRIRQFINKYVVWFVATLLLSVMAVIIVAVFSPQPKAPTPPVRRSP</sequence>
<feature type="transmembrane region" description="Helical" evidence="1">
    <location>
        <begin position="81"/>
        <end position="102"/>
    </location>
</feature>
<protein>
    <submittedName>
        <fullName evidence="2">Uncharacterized protein</fullName>
    </submittedName>
</protein>
<keyword evidence="1" id="KW-0472">Membrane</keyword>
<dbReference type="Proteomes" id="UP000676506">
    <property type="component" value="Chromosome 1"/>
</dbReference>
<name>A0ABX8B921_9BACT</name>
<reference evidence="2 3" key="1">
    <citation type="submission" date="2021-03" db="EMBL/GenBank/DDBJ databases">
        <title>Genomic and phenotypic characterization of Chloracidobacterium isolates provides evidence for multiple species.</title>
        <authorList>
            <person name="Saini M.K."/>
            <person name="Costas A.M.G."/>
            <person name="Tank M."/>
            <person name="Bryant D.A."/>
        </authorList>
    </citation>
    <scope>NUCLEOTIDE SEQUENCE [LARGE SCALE GENOMIC DNA]</scope>
    <source>
        <strain evidence="2 3">BV2-C</strain>
    </source>
</reference>